<dbReference type="EMBL" id="QXIT01000130">
    <property type="protein sequence ID" value="RIE07124.1"/>
    <property type="molecule type" value="Genomic_DNA"/>
</dbReference>
<evidence type="ECO:0000313" key="4">
    <source>
        <dbReference type="EMBL" id="RIE07124.1"/>
    </source>
</evidence>
<reference evidence="6 7" key="1">
    <citation type="submission" date="2018-09" db="EMBL/GenBank/DDBJ databases">
        <title>Discovery and Ecogenomic Context for Candidatus Cryosericales, a Global Caldiserica Order Active in Thawing Permafrost.</title>
        <authorList>
            <person name="Martinez M.A."/>
            <person name="Woodcroft B.J."/>
            <person name="Ignacio Espinoza J.C."/>
            <person name="Zayed A."/>
            <person name="Singleton C.M."/>
            <person name="Boyd J."/>
            <person name="Li Y.-F."/>
            <person name="Purvine S."/>
            <person name="Maughan H."/>
            <person name="Hodgkins S.B."/>
            <person name="Anderson D."/>
            <person name="Sederholm M."/>
            <person name="Temperton B."/>
            <person name="Saleska S.R."/>
            <person name="Tyson G.W."/>
            <person name="Rich V.I."/>
        </authorList>
    </citation>
    <scope>NUCLEOTIDE SEQUENCE [LARGE SCALE GENOMIC DNA]</scope>
    <source>
        <strain evidence="5 7">SMC5</strain>
        <strain evidence="4 6">SMC6</strain>
    </source>
</reference>
<sequence length="519" mass="57739">MSEAFTGNHLGIWRILGSEESNELPGLLSSDEPGSITLELSLSYKQFSGTLLDPDGYRPTVLGTDDRGTEYSIFDCQIVFWSAAPGNPTPSCAIKLKSTRAIAGHTSGECQTESIDKLEFSTILLRSPRLVDWWHMPGPDTQRAEDTITEIRHTPAPVDLGLWGDISLKLVCQPNVRHSPYPQSRGRPQPTGQDPDIYLSMTSASDHPLQDCMRLLEMVCTFASIALQSSIDAPMITAYSNSYTVKYGSSAPVPLAVEVLWPLRGCTMHATDDRVERLLSVEAQADLIIRMLGKWHDNYERLEPNAKPLLDSSQHLGVPQPERFLAYVSALEGLHRIAYPEPRWSAEEWKKKIDSVINTSASKKTQRWALGYLKNSNEPNLPMRLISLCDDSAALFVCHNSSAFFAPDKANRTDFVNETVYLRNKFAHSLPQPANLEEDVHRLDVNTRECEALLIVSLFKYLGWTDADVAVGEQSDASAWSFIRYAFKPVEHGDSDLAEIVRTTATRSAKGTTTETLPP</sequence>
<proteinExistence type="predicted"/>
<evidence type="ECO:0000259" key="2">
    <source>
        <dbReference type="Pfam" id="PF18739"/>
    </source>
</evidence>
<evidence type="ECO:0000313" key="5">
    <source>
        <dbReference type="EMBL" id="RIE08202.1"/>
    </source>
</evidence>
<accession>A0A398CZD7</accession>
<dbReference type="InterPro" id="IPR041229">
    <property type="entry name" value="HEPN_Apea"/>
</dbReference>
<dbReference type="Proteomes" id="UP000266260">
    <property type="component" value="Unassembled WGS sequence"/>
</dbReference>
<organism evidence="5 7">
    <name type="scientific">Candidatus Cryosericum odellii</name>
    <dbReference type="NCBI Taxonomy" id="2290917"/>
    <lineage>
        <taxon>Bacteria</taxon>
        <taxon>Pseudomonadati</taxon>
        <taxon>Caldisericota/Cryosericota group</taxon>
        <taxon>Candidatus Cryosericota</taxon>
        <taxon>Candidatus Cryosericia</taxon>
        <taxon>Candidatus Cryosericales</taxon>
        <taxon>Candidatus Cryosericaceae</taxon>
        <taxon>Candidatus Cryosericum</taxon>
    </lineage>
</organism>
<dbReference type="AlphaFoldDB" id="A0A398CZD7"/>
<evidence type="ECO:0000313" key="6">
    <source>
        <dbReference type="Proteomes" id="UP000266260"/>
    </source>
</evidence>
<keyword evidence="6" id="KW-1185">Reference proteome</keyword>
<evidence type="ECO:0000259" key="3">
    <source>
        <dbReference type="Pfam" id="PF18862"/>
    </source>
</evidence>
<dbReference type="Pfam" id="PF18739">
    <property type="entry name" value="HEPN_Apea"/>
    <property type="match status" value="1"/>
</dbReference>
<name>A0A398CZD7_9BACT</name>
<evidence type="ECO:0000313" key="7">
    <source>
        <dbReference type="Proteomes" id="UP000266489"/>
    </source>
</evidence>
<comment type="caution">
    <text evidence="5">The sequence shown here is derived from an EMBL/GenBank/DDBJ whole genome shotgun (WGS) entry which is preliminary data.</text>
</comment>
<feature type="domain" description="Apea-like HEPN" evidence="2">
    <location>
        <begin position="325"/>
        <end position="466"/>
    </location>
</feature>
<protein>
    <submittedName>
        <fullName evidence="5">Uncharacterized protein</fullName>
    </submittedName>
</protein>
<feature type="region of interest" description="Disordered" evidence="1">
    <location>
        <begin position="178"/>
        <end position="200"/>
    </location>
</feature>
<accession>A0A398D7N2</accession>
<dbReference type="InterPro" id="IPR041223">
    <property type="entry name" value="ApeA_NTD"/>
</dbReference>
<gene>
    <name evidence="5" type="ORF">SMC5_08365</name>
    <name evidence="4" type="ORF">SMC6_07535</name>
</gene>
<dbReference type="EMBL" id="QXIU01000208">
    <property type="protein sequence ID" value="RIE08202.1"/>
    <property type="molecule type" value="Genomic_DNA"/>
</dbReference>
<dbReference type="Pfam" id="PF18862">
    <property type="entry name" value="ApeA_NTD1"/>
    <property type="match status" value="1"/>
</dbReference>
<dbReference type="Proteomes" id="UP000266489">
    <property type="component" value="Unassembled WGS sequence"/>
</dbReference>
<feature type="domain" description="ApeA N-terminal" evidence="3">
    <location>
        <begin position="9"/>
        <end position="256"/>
    </location>
</feature>
<evidence type="ECO:0000256" key="1">
    <source>
        <dbReference type="SAM" id="MobiDB-lite"/>
    </source>
</evidence>